<dbReference type="InterPro" id="IPR052523">
    <property type="entry name" value="Trichothecene_AcTrans"/>
</dbReference>
<dbReference type="EMBL" id="SWKU01000027">
    <property type="protein sequence ID" value="KAF2996520.1"/>
    <property type="molecule type" value="Genomic_DNA"/>
</dbReference>
<gene>
    <name evidence="2" type="ORF">E8E13_006175</name>
</gene>
<sequence>MDAIFPSHDTPEGRSIGAERMLQMFHGDSYGHFVKVVEADTRTIVGAAKWNIYEKGIIPPQPELNGDYWQSEDDKEFAQALFHEFFAPRQKVIERTNGNLVALEMLMVDPAYQCKGVGRSLVQWGLNHAKELGVEAVVEASECGRRLYASEGFDGPHYVVPVPIKFAGRRKQTYYFMRRPAQLQSNSHESDD</sequence>
<dbReference type="PANTHER" id="PTHR42791">
    <property type="entry name" value="GNAT FAMILY ACETYLTRANSFERASE"/>
    <property type="match status" value="1"/>
</dbReference>
<protein>
    <recommendedName>
        <fullName evidence="1">N-acetyltransferase domain-containing protein</fullName>
    </recommendedName>
</protein>
<dbReference type="SUPFAM" id="SSF55729">
    <property type="entry name" value="Acyl-CoA N-acyltransferases (Nat)"/>
    <property type="match status" value="1"/>
</dbReference>
<dbReference type="Gene3D" id="3.40.630.30">
    <property type="match status" value="1"/>
</dbReference>
<dbReference type="AlphaFoldDB" id="A0A9P4W3D0"/>
<evidence type="ECO:0000313" key="3">
    <source>
        <dbReference type="Proteomes" id="UP000801428"/>
    </source>
</evidence>
<feature type="domain" description="N-acetyltransferase" evidence="1">
    <location>
        <begin position="56"/>
        <end position="182"/>
    </location>
</feature>
<dbReference type="GO" id="GO:0016747">
    <property type="term" value="F:acyltransferase activity, transferring groups other than amino-acyl groups"/>
    <property type="evidence" value="ECO:0007669"/>
    <property type="project" value="InterPro"/>
</dbReference>
<evidence type="ECO:0000259" key="1">
    <source>
        <dbReference type="PROSITE" id="PS51186"/>
    </source>
</evidence>
<keyword evidence="3" id="KW-1185">Reference proteome</keyword>
<comment type="caution">
    <text evidence="2">The sequence shown here is derived from an EMBL/GenBank/DDBJ whole genome shotgun (WGS) entry which is preliminary data.</text>
</comment>
<reference evidence="2" key="1">
    <citation type="submission" date="2019-04" db="EMBL/GenBank/DDBJ databases">
        <title>Sequencing of skin fungus with MAO and IRED activity.</title>
        <authorList>
            <person name="Marsaioli A.J."/>
            <person name="Bonatto J.M.C."/>
            <person name="Reis Junior O."/>
        </authorList>
    </citation>
    <scope>NUCLEOTIDE SEQUENCE</scope>
    <source>
        <strain evidence="2">30M1</strain>
    </source>
</reference>
<dbReference type="Proteomes" id="UP000801428">
    <property type="component" value="Unassembled WGS sequence"/>
</dbReference>
<dbReference type="CDD" id="cd04301">
    <property type="entry name" value="NAT_SF"/>
    <property type="match status" value="1"/>
</dbReference>
<dbReference type="OrthoDB" id="4738875at2759"/>
<organism evidence="2 3">
    <name type="scientific">Curvularia kusanoi</name>
    <name type="common">Cochliobolus kusanoi</name>
    <dbReference type="NCBI Taxonomy" id="90978"/>
    <lineage>
        <taxon>Eukaryota</taxon>
        <taxon>Fungi</taxon>
        <taxon>Dikarya</taxon>
        <taxon>Ascomycota</taxon>
        <taxon>Pezizomycotina</taxon>
        <taxon>Dothideomycetes</taxon>
        <taxon>Pleosporomycetidae</taxon>
        <taxon>Pleosporales</taxon>
        <taxon>Pleosporineae</taxon>
        <taxon>Pleosporaceae</taxon>
        <taxon>Curvularia</taxon>
    </lineage>
</organism>
<dbReference type="Pfam" id="PF00583">
    <property type="entry name" value="Acetyltransf_1"/>
    <property type="match status" value="1"/>
</dbReference>
<dbReference type="InterPro" id="IPR000182">
    <property type="entry name" value="GNAT_dom"/>
</dbReference>
<accession>A0A9P4W3D0</accession>
<proteinExistence type="predicted"/>
<dbReference type="InterPro" id="IPR016181">
    <property type="entry name" value="Acyl_CoA_acyltransferase"/>
</dbReference>
<dbReference type="PROSITE" id="PS51186">
    <property type="entry name" value="GNAT"/>
    <property type="match status" value="1"/>
</dbReference>
<name>A0A9P4W3D0_CURKU</name>
<dbReference type="PANTHER" id="PTHR42791:SF14">
    <property type="entry name" value="N-ACETYLTRANSFERASE DOMAIN-CONTAINING PROTEIN"/>
    <property type="match status" value="1"/>
</dbReference>
<evidence type="ECO:0000313" key="2">
    <source>
        <dbReference type="EMBL" id="KAF2996520.1"/>
    </source>
</evidence>